<evidence type="ECO:0000313" key="2">
    <source>
        <dbReference type="Proteomes" id="UP000318297"/>
    </source>
</evidence>
<dbReference type="GO" id="GO:0016757">
    <property type="term" value="F:glycosyltransferase activity"/>
    <property type="evidence" value="ECO:0007669"/>
    <property type="project" value="TreeGrafter"/>
</dbReference>
<protein>
    <submittedName>
        <fullName evidence="1">Spore coat polysaccharide biosynthesis predicted glycosyltransferase SpsG</fullName>
    </submittedName>
</protein>
<gene>
    <name evidence="1" type="ORF">BKA23_0901</name>
</gene>
<reference evidence="1 2" key="1">
    <citation type="submission" date="2019-06" db="EMBL/GenBank/DDBJ databases">
        <title>Sequencing the genomes of 1000 actinobacteria strains.</title>
        <authorList>
            <person name="Klenk H.-P."/>
        </authorList>
    </citation>
    <scope>NUCLEOTIDE SEQUENCE [LARGE SCALE GENOMIC DNA]</scope>
    <source>
        <strain evidence="1 2">DSM 19560</strain>
    </source>
</reference>
<organism evidence="1 2">
    <name type="scientific">Rudaeicoccus suwonensis</name>
    <dbReference type="NCBI Taxonomy" id="657409"/>
    <lineage>
        <taxon>Bacteria</taxon>
        <taxon>Bacillati</taxon>
        <taxon>Actinomycetota</taxon>
        <taxon>Actinomycetes</taxon>
        <taxon>Micrococcales</taxon>
        <taxon>Dermacoccaceae</taxon>
        <taxon>Rudaeicoccus</taxon>
    </lineage>
</organism>
<dbReference type="EMBL" id="VIVQ01000001">
    <property type="protein sequence ID" value="TWE12105.1"/>
    <property type="molecule type" value="Genomic_DNA"/>
</dbReference>
<dbReference type="PANTHER" id="PTHR21015">
    <property type="entry name" value="UDP-N-ACETYLGLUCOSAMINE--N-ACETYLMURAMYL-(PENTAPEPTIDE) PYROPHOSPHORYL-UNDECAPRENOL N-ACETYLGLUCOSAMINE TRANSFERASE 1"/>
    <property type="match status" value="1"/>
</dbReference>
<comment type="caution">
    <text evidence="1">The sequence shown here is derived from an EMBL/GenBank/DDBJ whole genome shotgun (WGS) entry which is preliminary data.</text>
</comment>
<dbReference type="Gene3D" id="3.40.50.2000">
    <property type="entry name" value="Glycogen Phosphorylase B"/>
    <property type="match status" value="1"/>
</dbReference>
<keyword evidence="1" id="KW-0808">Transferase</keyword>
<dbReference type="PANTHER" id="PTHR21015:SF22">
    <property type="entry name" value="GLYCOSYLTRANSFERASE"/>
    <property type="match status" value="1"/>
</dbReference>
<evidence type="ECO:0000313" key="1">
    <source>
        <dbReference type="EMBL" id="TWE12105.1"/>
    </source>
</evidence>
<dbReference type="Proteomes" id="UP000318297">
    <property type="component" value="Unassembled WGS sequence"/>
</dbReference>
<sequence length="347" mass="35578">MSDRSPAPPAASIALRCDAGRTIGVGHAVRCLALGEELRSRGHQVTLWGDLGGVAWLEQGLASAGVDRLDAPSAATDLAAAAGVFDAVVLDGYALDPASGAALRSAGVCVLAMVDGPFGAAQSADLYVDQNLGALPHVGGPPDSTALAGVDYALFRSSVLAHRRDTMNPGPARQPPRVVCVFGGTDPYDAAGVVVPSLLSTGRPCEVTVVAARPATRTALETLVLGAGQSLDVIDPSPDFAAVVATADLAISASGSSVWELLTMGVPTAVVCVVDNQEQGYRATLNHEVVAGLGTLSRYDAAAADTLAHLLDDESLRHMLARRGQELVDGHGRERVADALDAVLTRR</sequence>
<accession>A0A561E8Z9</accession>
<proteinExistence type="predicted"/>
<dbReference type="AlphaFoldDB" id="A0A561E8Z9"/>
<dbReference type="RefSeq" id="WP_145225843.1">
    <property type="nucleotide sequence ID" value="NZ_VIVQ01000001.1"/>
</dbReference>
<name>A0A561E8Z9_9MICO</name>
<keyword evidence="2" id="KW-1185">Reference proteome</keyword>
<dbReference type="SUPFAM" id="SSF53756">
    <property type="entry name" value="UDP-Glycosyltransferase/glycogen phosphorylase"/>
    <property type="match status" value="1"/>
</dbReference>
<dbReference type="OrthoDB" id="9805604at2"/>
<dbReference type="Gene3D" id="3.40.50.11190">
    <property type="match status" value="1"/>
</dbReference>